<organism evidence="4 5">
    <name type="scientific">Ceutorhynchus assimilis</name>
    <name type="common">cabbage seed weevil</name>
    <dbReference type="NCBI Taxonomy" id="467358"/>
    <lineage>
        <taxon>Eukaryota</taxon>
        <taxon>Metazoa</taxon>
        <taxon>Ecdysozoa</taxon>
        <taxon>Arthropoda</taxon>
        <taxon>Hexapoda</taxon>
        <taxon>Insecta</taxon>
        <taxon>Pterygota</taxon>
        <taxon>Neoptera</taxon>
        <taxon>Endopterygota</taxon>
        <taxon>Coleoptera</taxon>
        <taxon>Polyphaga</taxon>
        <taxon>Cucujiformia</taxon>
        <taxon>Curculionidae</taxon>
        <taxon>Ceutorhynchinae</taxon>
        <taxon>Ceutorhynchus</taxon>
    </lineage>
</organism>
<dbReference type="OrthoDB" id="72892at2759"/>
<evidence type="ECO:0000313" key="5">
    <source>
        <dbReference type="Proteomes" id="UP001152799"/>
    </source>
</evidence>
<dbReference type="EMBL" id="OU892280">
    <property type="protein sequence ID" value="CAH1129288.1"/>
    <property type="molecule type" value="Genomic_DNA"/>
</dbReference>
<evidence type="ECO:0000313" key="4">
    <source>
        <dbReference type="EMBL" id="CAH1129288.1"/>
    </source>
</evidence>
<evidence type="ECO:0000259" key="3">
    <source>
        <dbReference type="Pfam" id="PF16201"/>
    </source>
</evidence>
<dbReference type="Pfam" id="PF11707">
    <property type="entry name" value="Npa1"/>
    <property type="match status" value="1"/>
</dbReference>
<dbReference type="Proteomes" id="UP001152799">
    <property type="component" value="Chromosome 4"/>
</dbReference>
<reference evidence="4" key="1">
    <citation type="submission" date="2022-01" db="EMBL/GenBank/DDBJ databases">
        <authorList>
            <person name="King R."/>
        </authorList>
    </citation>
    <scope>NUCLEOTIDE SEQUENCE</scope>
</reference>
<evidence type="ECO:0008006" key="6">
    <source>
        <dbReference type="Google" id="ProtNLM"/>
    </source>
</evidence>
<gene>
    <name evidence="4" type="ORF">CEUTPL_LOCUS7994</name>
</gene>
<feature type="domain" description="URB1 N-terminal" evidence="2">
    <location>
        <begin position="100"/>
        <end position="392"/>
    </location>
</feature>
<dbReference type="Pfam" id="PF16201">
    <property type="entry name" value="NopRA1"/>
    <property type="match status" value="1"/>
</dbReference>
<protein>
    <recommendedName>
        <fullName evidence="6">Nucleolar pre-ribosomal-associated protein 1</fullName>
    </recommendedName>
</protein>
<dbReference type="GO" id="GO:0000463">
    <property type="term" value="P:maturation of LSU-rRNA from tricistronic rRNA transcript (SSU-rRNA, 5.8S rRNA, LSU-rRNA)"/>
    <property type="evidence" value="ECO:0007669"/>
    <property type="project" value="TreeGrafter"/>
</dbReference>
<dbReference type="GO" id="GO:0005730">
    <property type="term" value="C:nucleolus"/>
    <property type="evidence" value="ECO:0007669"/>
    <property type="project" value="TreeGrafter"/>
</dbReference>
<dbReference type="InterPro" id="IPR016024">
    <property type="entry name" value="ARM-type_fold"/>
</dbReference>
<evidence type="ECO:0000259" key="2">
    <source>
        <dbReference type="Pfam" id="PF11707"/>
    </source>
</evidence>
<sequence>MDSEMPEENASAKKRPLENESVEEEPKTKKPKVFSIKQFRKQLHSAEKHQALREYLSVLSTPSKHDYLLDYLKNGGNCLELLQTLESDSAISPALVFDLVTQLLLGITVKYVDYYSSAYESCRYLINNYLPVVHKMLGLSSSKEERKVCLKLLTAMTALSSNLAKDILINVKFHSANIALLTKHTGEKNSVRDSFVHFLTAFLVDADTHTLSVLLEKSSLLTSIISGLQYDDPDTVCVVVAAMKNHILENPSIMKTTKMHVFNTAVVKDIVNLYNWKGPEGLKALDKNNKNIIEIDKLAKSKVSECIHDFLLILCTSHKLGVIFRDHLVGLGRKNLNSLMYTVLDSLDRPWEHSYASELVLKICKSCPDLTKNMWLIVKPFLEPRLTEKWLNTMEFSAKLIEEMEPMCIEYCAKDLTPQQLAQIIEMLVSPVPILKTLLTDNHDKDVKIHILKLLHRMLEKINLFLSASRKWTNNHLKITQHLSNYISKHYPNAYSLLQECKNEQEEYLETVLDILNIYKNVAPQLLYNVAALDFKDFLEKLSENSEEVEKVEHLQIKIISIFVDIDQASFLPETEIFAYIVPILLKVYHKEHDNKFKLILWKLLKNTSIFDNNIHEINIWLNGIFNFNSFSNNFAKDFVEIVKDTAENLLEYQKEILQTTEGDDDETVENNEIIENLIKLSNNEETVNIKNRNCSAMIQGFFTYINKSQHSKNLKKYLEHVLINLFHNQTNLPKFASIIQKHKELIPSNICKYINSWLANQPIHISKIKGVLSIFKDISDNFLNASLKPDNLHGTFYPDFLLDVTRLASFYFTNSPSENNVKNLLFLIQYIIDNNFDTIDDGFLQLILAQPILVKSFNVLSKNIITKPILDMAIALQKSNINLDNYLQYYSSKLYQNICKLLKNPKKYSTENNILECLQVFPLNYKQSLKIIDQISVDTDTENPAILNLLTYSIDRILVLCKNQPHLEPINEKLILKITTVLINFNNENKDASSLSRALRHYFEIFPHNSTNINKNLFSSLLTLSEYNKDHVDLVIFLLQNDLDLLEHIEANISSICDKKGLILPIVHVLVNNNTSNKILENIYSNLESSIIKAIRKPQKVGQHFAKNYDVTTLIEKFMPLDKCISFAEKVQKFEVAEVFHARLLEACYSKIINSDSSNDKHLNNIIMTFVHLEIAVFKRKLEKEEDIHKANEITNVFSNVLSKIGPRTLEFTVNDSFCKIALKFGVSGQSVLLNVLNKLIKIYNVSEDEAGLLLDMLLSHSEFLNVMLGEHSVTKLEVLQLILSVCEKCPKFMVKSHIAVLLSAYRGMLTKCDQVILALLKLYESKPDQTGFYDFKPFLWGRAAAAHYSVRTQIGNSLTRQPKISDVLGILKEDLVNCTITNYPLNNGLHDLQLTEDLRCYDLKFLLPLFSHILAPEQQVKTYVFTRCGALSLSVLSLACQDKEVRQAACHVLARLHFHLEARQTGKDNLLWIRFVEALCKGVAVLPNFKLNSFSAIFFARMALILTNPKHLMYSPLSSYLMAKQELDLSTVPELYTLLFSPDINYKEHQNFILEILRDGMKCEKDFLDFLKSMGFKLFSELFNSCLSDLDSKLLILDVLEAICKIPLGVKILIEKYSLLSQLSNMGTKMPNIFNILLNIVKIRTDKYTGQIIFDISQSVFDSDNLLNLKDKELESFYEIFYIVFTNNPSIIERNRGDFINKITLTTQDRFCNYLVKYGVNRISEKCAELQEKHKLHYLRLLIFNMLK</sequence>
<dbReference type="InterPro" id="IPR032436">
    <property type="entry name" value="URB1_C"/>
</dbReference>
<dbReference type="PANTHER" id="PTHR13500">
    <property type="entry name" value="NUCLEOLAR PRERIBOSOMAL-ASSOCIATED PROTEIN 1"/>
    <property type="match status" value="1"/>
</dbReference>
<dbReference type="SUPFAM" id="SSF48371">
    <property type="entry name" value="ARM repeat"/>
    <property type="match status" value="1"/>
</dbReference>
<name>A0A9P0GPR8_9CUCU</name>
<keyword evidence="5" id="KW-1185">Reference proteome</keyword>
<feature type="region of interest" description="Disordered" evidence="1">
    <location>
        <begin position="1"/>
        <end position="31"/>
    </location>
</feature>
<dbReference type="InterPro" id="IPR039844">
    <property type="entry name" value="URB1"/>
</dbReference>
<dbReference type="PANTHER" id="PTHR13500:SF0">
    <property type="entry name" value="NUCLEOLAR PRE-RIBOSOMAL-ASSOCIATED PROTEIN 1"/>
    <property type="match status" value="1"/>
</dbReference>
<dbReference type="GO" id="GO:0000466">
    <property type="term" value="P:maturation of 5.8S rRNA from tricistronic rRNA transcript (SSU-rRNA, 5.8S rRNA, LSU-rRNA)"/>
    <property type="evidence" value="ECO:0007669"/>
    <property type="project" value="TreeGrafter"/>
</dbReference>
<evidence type="ECO:0000256" key="1">
    <source>
        <dbReference type="SAM" id="MobiDB-lite"/>
    </source>
</evidence>
<feature type="domain" description="URB1 C-terminal" evidence="3">
    <location>
        <begin position="1433"/>
        <end position="1623"/>
    </location>
</feature>
<dbReference type="InterPro" id="IPR021714">
    <property type="entry name" value="URB1_N"/>
</dbReference>
<proteinExistence type="predicted"/>
<accession>A0A9P0GPR8</accession>